<dbReference type="InterPro" id="IPR036770">
    <property type="entry name" value="Ankyrin_rpt-contain_sf"/>
</dbReference>
<dbReference type="SMART" id="SM00248">
    <property type="entry name" value="ANK"/>
    <property type="match status" value="9"/>
</dbReference>
<dbReference type="Pfam" id="PF00023">
    <property type="entry name" value="Ank"/>
    <property type="match status" value="1"/>
</dbReference>
<dbReference type="InterPro" id="IPR036872">
    <property type="entry name" value="CH_dom_sf"/>
</dbReference>
<dbReference type="InterPro" id="IPR002110">
    <property type="entry name" value="Ankyrin_rpt"/>
</dbReference>
<evidence type="ECO:0000313" key="4">
    <source>
        <dbReference type="EMBL" id="CAF0764926.1"/>
    </source>
</evidence>
<dbReference type="SUPFAM" id="SSF47576">
    <property type="entry name" value="Calponin-homology domain, CH-domain"/>
    <property type="match status" value="1"/>
</dbReference>
<organism evidence="4 5">
    <name type="scientific">Brachionus calyciflorus</name>
    <dbReference type="NCBI Taxonomy" id="104777"/>
    <lineage>
        <taxon>Eukaryota</taxon>
        <taxon>Metazoa</taxon>
        <taxon>Spiralia</taxon>
        <taxon>Gnathifera</taxon>
        <taxon>Rotifera</taxon>
        <taxon>Eurotatoria</taxon>
        <taxon>Monogononta</taxon>
        <taxon>Pseudotrocha</taxon>
        <taxon>Ploima</taxon>
        <taxon>Brachionidae</taxon>
        <taxon>Brachionus</taxon>
    </lineage>
</organism>
<dbReference type="Gene3D" id="1.25.40.20">
    <property type="entry name" value="Ankyrin repeat-containing domain"/>
    <property type="match status" value="3"/>
</dbReference>
<dbReference type="PRINTS" id="PR01415">
    <property type="entry name" value="ANKYRIN"/>
</dbReference>
<dbReference type="EMBL" id="CAJNOC010000465">
    <property type="protein sequence ID" value="CAF0764926.1"/>
    <property type="molecule type" value="Genomic_DNA"/>
</dbReference>
<evidence type="ECO:0000256" key="3">
    <source>
        <dbReference type="PROSITE-ProRule" id="PRU00023"/>
    </source>
</evidence>
<evidence type="ECO:0000256" key="2">
    <source>
        <dbReference type="ARBA" id="ARBA00023043"/>
    </source>
</evidence>
<keyword evidence="1" id="KW-0677">Repeat</keyword>
<accession>A0A813QB08</accession>
<comment type="caution">
    <text evidence="4">The sequence shown here is derived from an EMBL/GenBank/DDBJ whole genome shotgun (WGS) entry which is preliminary data.</text>
</comment>
<evidence type="ECO:0000256" key="1">
    <source>
        <dbReference type="ARBA" id="ARBA00022737"/>
    </source>
</evidence>
<dbReference type="PANTHER" id="PTHR24198">
    <property type="entry name" value="ANKYRIN REPEAT AND PROTEIN KINASE DOMAIN-CONTAINING PROTEIN"/>
    <property type="match status" value="1"/>
</dbReference>
<reference evidence="4" key="1">
    <citation type="submission" date="2021-02" db="EMBL/GenBank/DDBJ databases">
        <authorList>
            <person name="Nowell W R."/>
        </authorList>
    </citation>
    <scope>NUCLEOTIDE SEQUENCE</scope>
    <source>
        <strain evidence="4">Ploen Becks lab</strain>
    </source>
</reference>
<proteinExistence type="predicted"/>
<keyword evidence="2 3" id="KW-0040">ANK repeat</keyword>
<dbReference type="Proteomes" id="UP000663879">
    <property type="component" value="Unassembled WGS sequence"/>
</dbReference>
<dbReference type="OrthoDB" id="424503at2759"/>
<sequence>MRLNELSDTRVLCGLINSFVPNLFPTEILLNDRWCINLVLRSIDKILMCNSTMDSEDLVEAEPQSICAFFCYIFMMFYKFRQCRAVVNRFKTLDISIRKLEKSLDVRFVDKNQADLIANKIAEQKQELDSLKYKYDIKYYFKWIEKVQLVKESVHAVINNKFKLKYDWFMLEDDITVANVCYNQAINLSLTNGIGFYKLVTKELIARNRQIIVRQRKTGHFLNELNDDTSIVIRKILKLPCFDPIEIDPKTFPNFDIFVECLSNNKILKKGTIFMYQVFPSSIKFYHNFLIKACVEKELEAVKRLVEFFQVYYPNFIDLKEPSMQNTALHICAAHGYFKIMLYLLDNYANVNLQNKDGNTPLMIASEASFRDCSKLLIEFGADVNMVNNKTYTVMNFPIGPEYKLFLQANIKRLSDILPFVMKGNYEAIEQVIDEHISGQFPLCTLRSRFVNGSTLLHTCCYYGHYELAEKLLKTNDIDQNCLSPNVRDYKGATPLHRANDIRIIKLLLDYGADVNLADLDGNIPLHVKCYGEKNSPSENDAIEMLIYYRANLTAKNKKKLMPIHMAAIQGRLDVIKILFEKDTDKSMIVLLNKEQQISSLSSPIYIALINNQIECAEWMIENGFSFKKDEPSLLLHQILTQKLILKNTADVIVFLSKAKCDFNCKFDEGNTALHYAACLNIDQERVIRILVESGAYVNVMNDNLQTPLFFAVKCNNVIAAATLLNLEADFNQRDIDGQSPFELIKDIDEWIKSDVFDQEMKLILKTYEYKQTRTLIRKISHKLKSDFTSKAMLNRRKNALNSYLNQHYQIINSQISPLSPRLINNSCKNIAIKL</sequence>
<feature type="repeat" description="ANK" evidence="3">
    <location>
        <begin position="324"/>
        <end position="356"/>
    </location>
</feature>
<dbReference type="PANTHER" id="PTHR24198:SF165">
    <property type="entry name" value="ANKYRIN REPEAT-CONTAINING PROTEIN-RELATED"/>
    <property type="match status" value="1"/>
</dbReference>
<feature type="repeat" description="ANK" evidence="3">
    <location>
        <begin position="491"/>
        <end position="520"/>
    </location>
</feature>
<dbReference type="PROSITE" id="PS50297">
    <property type="entry name" value="ANK_REP_REGION"/>
    <property type="match status" value="3"/>
</dbReference>
<feature type="repeat" description="ANK" evidence="3">
    <location>
        <begin position="357"/>
        <end position="389"/>
    </location>
</feature>
<feature type="repeat" description="ANK" evidence="3">
    <location>
        <begin position="669"/>
        <end position="703"/>
    </location>
</feature>
<dbReference type="SUPFAM" id="SSF48403">
    <property type="entry name" value="Ankyrin repeat"/>
    <property type="match status" value="1"/>
</dbReference>
<protein>
    <submittedName>
        <fullName evidence="4">Uncharacterized protein</fullName>
    </submittedName>
</protein>
<dbReference type="Pfam" id="PF12796">
    <property type="entry name" value="Ank_2"/>
    <property type="match status" value="4"/>
</dbReference>
<dbReference type="PROSITE" id="PS50088">
    <property type="entry name" value="ANK_REPEAT"/>
    <property type="match status" value="4"/>
</dbReference>
<keyword evidence="5" id="KW-1185">Reference proteome</keyword>
<gene>
    <name evidence="4" type="ORF">OXX778_LOCUS4635</name>
</gene>
<dbReference type="AlphaFoldDB" id="A0A813QB08"/>
<name>A0A813QB08_9BILA</name>
<evidence type="ECO:0000313" key="5">
    <source>
        <dbReference type="Proteomes" id="UP000663879"/>
    </source>
</evidence>